<organism evidence="2 3">
    <name type="scientific">Sphingobacterium corticis</name>
    <dbReference type="NCBI Taxonomy" id="1812823"/>
    <lineage>
        <taxon>Bacteria</taxon>
        <taxon>Pseudomonadati</taxon>
        <taxon>Bacteroidota</taxon>
        <taxon>Sphingobacteriia</taxon>
        <taxon>Sphingobacteriales</taxon>
        <taxon>Sphingobacteriaceae</taxon>
        <taxon>Sphingobacterium</taxon>
    </lineage>
</organism>
<proteinExistence type="predicted"/>
<dbReference type="Proteomes" id="UP001597393">
    <property type="component" value="Unassembled WGS sequence"/>
</dbReference>
<reference evidence="3" key="1">
    <citation type="journal article" date="2019" name="Int. J. Syst. Evol. Microbiol.">
        <title>The Global Catalogue of Microorganisms (GCM) 10K type strain sequencing project: providing services to taxonomists for standard genome sequencing and annotation.</title>
        <authorList>
            <consortium name="The Broad Institute Genomics Platform"/>
            <consortium name="The Broad Institute Genome Sequencing Center for Infectious Disease"/>
            <person name="Wu L."/>
            <person name="Ma J."/>
        </authorList>
    </citation>
    <scope>NUCLEOTIDE SEQUENCE [LARGE SCALE GENOMIC DNA]</scope>
    <source>
        <strain evidence="3">KCTC 42248</strain>
    </source>
</reference>
<protein>
    <submittedName>
        <fullName evidence="2">Uncharacterized protein</fullName>
    </submittedName>
</protein>
<accession>A0ABW5NL19</accession>
<feature type="signal peptide" evidence="1">
    <location>
        <begin position="1"/>
        <end position="27"/>
    </location>
</feature>
<dbReference type="EMBL" id="JBHUMA010000006">
    <property type="protein sequence ID" value="MFD2599343.1"/>
    <property type="molecule type" value="Genomic_DNA"/>
</dbReference>
<comment type="caution">
    <text evidence="2">The sequence shown here is derived from an EMBL/GenBank/DDBJ whole genome shotgun (WGS) entry which is preliminary data.</text>
</comment>
<dbReference type="RefSeq" id="WP_380869469.1">
    <property type="nucleotide sequence ID" value="NZ_JBHUMA010000006.1"/>
</dbReference>
<keyword evidence="3" id="KW-1185">Reference proteome</keyword>
<evidence type="ECO:0000313" key="3">
    <source>
        <dbReference type="Proteomes" id="UP001597393"/>
    </source>
</evidence>
<dbReference type="Gene3D" id="2.120.10.30">
    <property type="entry name" value="TolB, C-terminal domain"/>
    <property type="match status" value="1"/>
</dbReference>
<feature type="chain" id="PRO_5046204979" evidence="1">
    <location>
        <begin position="28"/>
        <end position="331"/>
    </location>
</feature>
<dbReference type="SUPFAM" id="SSF82171">
    <property type="entry name" value="DPP6 N-terminal domain-like"/>
    <property type="match status" value="1"/>
</dbReference>
<keyword evidence="1" id="KW-0732">Signal</keyword>
<sequence length="331" mass="37044">MKAIMFLSSIYSKFLPAMCLFSILFYASCSKDGDINGGGTEGNITSLPGTIYYDWATEGIMRVHLAAASGGAFIPDDTKLNSFDVSRDGQERLTVMNESTVGDYPIRFTLSSMANNSVIDEFVYRSPGLNAFCKGFLSPDKSLIMILSNDDEDGITIVRRNGEVVARLLDINGEAFDFNETRLWLPENRLLITHKNYIIRIDPPYNNGTLVREMKYDDWGDLNVNNAGNQMVVRIGNHLHTMDFQSGDPVKITESNFKEAEPHYSPDDKHILVGSNYRQTGPFGYIWELKVIPNDGKTYNVDPNATNTAGVIPIIWRNNKVETAGGQVLWR</sequence>
<evidence type="ECO:0000313" key="2">
    <source>
        <dbReference type="EMBL" id="MFD2599343.1"/>
    </source>
</evidence>
<dbReference type="InterPro" id="IPR011042">
    <property type="entry name" value="6-blade_b-propeller_TolB-like"/>
</dbReference>
<evidence type="ECO:0000256" key="1">
    <source>
        <dbReference type="SAM" id="SignalP"/>
    </source>
</evidence>
<name>A0ABW5NL19_9SPHI</name>
<gene>
    <name evidence="2" type="ORF">ACFSQ3_10290</name>
</gene>